<sequence>MLCCCRRFTTEQSRAHQERRQVKFPQRMAPLDQECQHQQARRGFPVDRRCSHKKQATSAAEFVSSSEQFPAAAGTSIEGGFTVTGVAAIVELNRLCEKMRATATTMHAGRLCVNGSDWSLNLA</sequence>
<dbReference type="AlphaFoldDB" id="A0A914LFR8"/>
<name>A0A914LFR8_MELIC</name>
<protein>
    <submittedName>
        <fullName evidence="2">Uncharacterized protein</fullName>
    </submittedName>
</protein>
<keyword evidence="1" id="KW-1185">Reference proteome</keyword>
<evidence type="ECO:0000313" key="2">
    <source>
        <dbReference type="WBParaSite" id="Minc3s00469g12857"/>
    </source>
</evidence>
<dbReference type="Proteomes" id="UP000887563">
    <property type="component" value="Unplaced"/>
</dbReference>
<evidence type="ECO:0000313" key="1">
    <source>
        <dbReference type="Proteomes" id="UP000887563"/>
    </source>
</evidence>
<organism evidence="1 2">
    <name type="scientific">Meloidogyne incognita</name>
    <name type="common">Southern root-knot nematode worm</name>
    <name type="synonym">Oxyuris incognita</name>
    <dbReference type="NCBI Taxonomy" id="6306"/>
    <lineage>
        <taxon>Eukaryota</taxon>
        <taxon>Metazoa</taxon>
        <taxon>Ecdysozoa</taxon>
        <taxon>Nematoda</taxon>
        <taxon>Chromadorea</taxon>
        <taxon>Rhabditida</taxon>
        <taxon>Tylenchina</taxon>
        <taxon>Tylenchomorpha</taxon>
        <taxon>Tylenchoidea</taxon>
        <taxon>Meloidogynidae</taxon>
        <taxon>Meloidogyninae</taxon>
        <taxon>Meloidogyne</taxon>
        <taxon>Meloidogyne incognita group</taxon>
    </lineage>
</organism>
<dbReference type="WBParaSite" id="Minc3s00469g12857">
    <property type="protein sequence ID" value="Minc3s00469g12857"/>
    <property type="gene ID" value="Minc3s00469g12857"/>
</dbReference>
<proteinExistence type="predicted"/>
<accession>A0A914LFR8</accession>
<reference evidence="2" key="1">
    <citation type="submission" date="2022-11" db="UniProtKB">
        <authorList>
            <consortium name="WormBaseParasite"/>
        </authorList>
    </citation>
    <scope>IDENTIFICATION</scope>
</reference>